<reference evidence="2" key="1">
    <citation type="submission" date="2022-01" db="EMBL/GenBank/DDBJ databases">
        <title>Draft genome sequence of Sabulilitoribacter arenilitoris KCTC 52401.</title>
        <authorList>
            <person name="Oh J.-S."/>
        </authorList>
    </citation>
    <scope>NUCLEOTIDE SEQUENCE</scope>
    <source>
        <strain evidence="2">HMF6543</strain>
    </source>
</reference>
<dbReference type="InterPro" id="IPR016181">
    <property type="entry name" value="Acyl_CoA_acyltransferase"/>
</dbReference>
<evidence type="ECO:0000313" key="3">
    <source>
        <dbReference type="Proteomes" id="UP001199795"/>
    </source>
</evidence>
<dbReference type="EMBL" id="JAKKDU010000010">
    <property type="protein sequence ID" value="MCF7568633.1"/>
    <property type="molecule type" value="Genomic_DNA"/>
</dbReference>
<dbReference type="SUPFAM" id="SSF55729">
    <property type="entry name" value="Acyl-CoA N-acyltransferases (Nat)"/>
    <property type="match status" value="1"/>
</dbReference>
<comment type="caution">
    <text evidence="2">The sequence shown here is derived from an EMBL/GenBank/DDBJ whole genome shotgun (WGS) entry which is preliminary data.</text>
</comment>
<gene>
    <name evidence="2" type="ORF">L3X37_09675</name>
</gene>
<keyword evidence="3" id="KW-1185">Reference proteome</keyword>
<dbReference type="Pfam" id="PF13480">
    <property type="entry name" value="Acetyltransf_6"/>
    <property type="match status" value="1"/>
</dbReference>
<dbReference type="InterPro" id="IPR038740">
    <property type="entry name" value="BioF2-like_GNAT_dom"/>
</dbReference>
<accession>A0AAE3ENE4</accession>
<sequence>MSSKNKIPVFPNLFRTSTICNLYKSIEYFNLKVSNAIVNKDFKTNKNTIYSHRLVPEYFKLNLRDTSFKTKIIPECNWGYSILLNPSDSIDGFMQRQFNSKKRNIFTRYVNRLETCFDVEYRMFYGNISETDYNFIMQSLYNMIVARFKERNELHKNLHEWDYLLENTFSGIINKKASLFVIYNKDEPIEISLNYHFDKVLFSYLSSYNIDYSKFGLGHIEIYKQTEWCAINGYILFEMGVGGMDYKRRWSNNIYRYNHYVVYNKQSFKLRLLITKIQLKEYLKSKKVNEVYPKIKAFFKKEDIQQNSIFISKITPISLLKTNDYEKIEDNSHLKKHINNFLYTTKNHINDICIYKNEHYYIIKGKEEFQKIKFNQ</sequence>
<organism evidence="2 3">
    <name type="scientific">Wocania arenilitoris</name>
    <dbReference type="NCBI Taxonomy" id="2044858"/>
    <lineage>
        <taxon>Bacteria</taxon>
        <taxon>Pseudomonadati</taxon>
        <taxon>Bacteroidota</taxon>
        <taxon>Flavobacteriia</taxon>
        <taxon>Flavobacteriales</taxon>
        <taxon>Flavobacteriaceae</taxon>
        <taxon>Wocania</taxon>
    </lineage>
</organism>
<dbReference type="RefSeq" id="WP_237239973.1">
    <property type="nucleotide sequence ID" value="NZ_JAKKDU010000010.1"/>
</dbReference>
<evidence type="ECO:0000259" key="1">
    <source>
        <dbReference type="Pfam" id="PF13480"/>
    </source>
</evidence>
<dbReference type="Proteomes" id="UP001199795">
    <property type="component" value="Unassembled WGS sequence"/>
</dbReference>
<name>A0AAE3ENE4_9FLAO</name>
<proteinExistence type="predicted"/>
<protein>
    <submittedName>
        <fullName evidence="2">GNAT family N-acetyltransferase</fullName>
    </submittedName>
</protein>
<feature type="domain" description="BioF2-like acetyltransferase" evidence="1">
    <location>
        <begin position="100"/>
        <end position="248"/>
    </location>
</feature>
<evidence type="ECO:0000313" key="2">
    <source>
        <dbReference type="EMBL" id="MCF7568633.1"/>
    </source>
</evidence>
<dbReference type="AlphaFoldDB" id="A0AAE3ENE4"/>